<dbReference type="Gene3D" id="3.30.1380.10">
    <property type="match status" value="1"/>
</dbReference>
<reference evidence="9" key="1">
    <citation type="submission" date="2019-08" db="EMBL/GenBank/DDBJ databases">
        <authorList>
            <person name="Kucharzyk K."/>
            <person name="Murdoch R.W."/>
            <person name="Higgins S."/>
            <person name="Loffler F."/>
        </authorList>
    </citation>
    <scope>NUCLEOTIDE SEQUENCE</scope>
</reference>
<dbReference type="InterPro" id="IPR009045">
    <property type="entry name" value="Zn_M74/Hedgehog-like"/>
</dbReference>
<dbReference type="GO" id="GO:0006508">
    <property type="term" value="P:proteolysis"/>
    <property type="evidence" value="ECO:0007669"/>
    <property type="project" value="UniProtKB-KW"/>
</dbReference>
<evidence type="ECO:0000256" key="3">
    <source>
        <dbReference type="ARBA" id="ARBA00022801"/>
    </source>
</evidence>
<dbReference type="EC" id="3.4.13.22" evidence="9"/>
<name>A0A645ILW3_9ZZZZ</name>
<evidence type="ECO:0000256" key="2">
    <source>
        <dbReference type="ARBA" id="ARBA00022723"/>
    </source>
</evidence>
<dbReference type="GO" id="GO:0160237">
    <property type="term" value="F:D-Ala-D-Ala dipeptidase activity"/>
    <property type="evidence" value="ECO:0007669"/>
    <property type="project" value="UniProtKB-EC"/>
</dbReference>
<evidence type="ECO:0000256" key="6">
    <source>
        <dbReference type="ARBA" id="ARBA00023049"/>
    </source>
</evidence>
<dbReference type="SUPFAM" id="SSF55166">
    <property type="entry name" value="Hedgehog/DD-peptidase"/>
    <property type="match status" value="1"/>
</dbReference>
<keyword evidence="2" id="KW-0479">Metal-binding</keyword>
<dbReference type="GO" id="GO:0046872">
    <property type="term" value="F:metal ion binding"/>
    <property type="evidence" value="ECO:0007669"/>
    <property type="project" value="UniProtKB-KW"/>
</dbReference>
<evidence type="ECO:0000256" key="1">
    <source>
        <dbReference type="ARBA" id="ARBA00022670"/>
    </source>
</evidence>
<evidence type="ECO:0000256" key="8">
    <source>
        <dbReference type="SAM" id="MobiDB-lite"/>
    </source>
</evidence>
<keyword evidence="7" id="KW-0961">Cell wall biogenesis/degradation</keyword>
<dbReference type="PANTHER" id="PTHR43126:SF1">
    <property type="entry name" value="D-ALANYL-D-ALANINE DIPEPTIDASE"/>
    <property type="match status" value="1"/>
</dbReference>
<evidence type="ECO:0000256" key="7">
    <source>
        <dbReference type="ARBA" id="ARBA00023316"/>
    </source>
</evidence>
<dbReference type="PANTHER" id="PTHR43126">
    <property type="entry name" value="D-ALANYL-D-ALANINE DIPEPTIDASE"/>
    <property type="match status" value="1"/>
</dbReference>
<keyword evidence="1" id="KW-0645">Protease</keyword>
<dbReference type="GO" id="GO:0008237">
    <property type="term" value="F:metallopeptidase activity"/>
    <property type="evidence" value="ECO:0007669"/>
    <property type="project" value="UniProtKB-KW"/>
</dbReference>
<dbReference type="GO" id="GO:0071555">
    <property type="term" value="P:cell wall organization"/>
    <property type="evidence" value="ECO:0007669"/>
    <property type="project" value="UniProtKB-KW"/>
</dbReference>
<keyword evidence="6" id="KW-0482">Metalloprotease</keyword>
<dbReference type="EMBL" id="VSSQ01117343">
    <property type="protein sequence ID" value="MPN51832.1"/>
    <property type="molecule type" value="Genomic_DNA"/>
</dbReference>
<dbReference type="InterPro" id="IPR000755">
    <property type="entry name" value="A_A_dipeptidase"/>
</dbReference>
<keyword evidence="5 9" id="KW-0224">Dipeptidase</keyword>
<evidence type="ECO:0000256" key="4">
    <source>
        <dbReference type="ARBA" id="ARBA00022833"/>
    </source>
</evidence>
<proteinExistence type="predicted"/>
<evidence type="ECO:0000313" key="9">
    <source>
        <dbReference type="EMBL" id="MPN51832.1"/>
    </source>
</evidence>
<evidence type="ECO:0000256" key="5">
    <source>
        <dbReference type="ARBA" id="ARBA00022997"/>
    </source>
</evidence>
<keyword evidence="3 9" id="KW-0378">Hydrolase</keyword>
<keyword evidence="4" id="KW-0862">Zinc</keyword>
<feature type="region of interest" description="Disordered" evidence="8">
    <location>
        <begin position="1"/>
        <end position="23"/>
    </location>
</feature>
<dbReference type="Pfam" id="PF01427">
    <property type="entry name" value="Peptidase_M15"/>
    <property type="match status" value="1"/>
</dbReference>
<protein>
    <submittedName>
        <fullName evidence="9">D-alanyl-D-alanine dipeptidase</fullName>
        <ecNumber evidence="9">3.4.13.22</ecNumber>
    </submittedName>
</protein>
<dbReference type="AlphaFoldDB" id="A0A645ILW3"/>
<comment type="caution">
    <text evidence="9">The sequence shown here is derived from an EMBL/GenBank/DDBJ whole genome shotgun (WGS) entry which is preliminary data.</text>
</comment>
<sequence length="67" mass="8257">MGSGYDEFSIRAHPDYPGGTSEQRELRNKLRVIMEGEGFKVFHNEWWHFDYRMWKKYPIMNLRFEEI</sequence>
<accession>A0A645ILW3</accession>
<organism evidence="9">
    <name type="scientific">bioreactor metagenome</name>
    <dbReference type="NCBI Taxonomy" id="1076179"/>
    <lineage>
        <taxon>unclassified sequences</taxon>
        <taxon>metagenomes</taxon>
        <taxon>ecological metagenomes</taxon>
    </lineage>
</organism>
<gene>
    <name evidence="9" type="primary">ddpX_9</name>
    <name evidence="9" type="ORF">SDC9_199482</name>
</gene>